<dbReference type="RefSeq" id="WP_072299433.1">
    <property type="nucleotide sequence ID" value="NZ_FPIP01000002.1"/>
</dbReference>
<name>A0A1K1MCI2_RUMFL</name>
<dbReference type="Proteomes" id="UP000183461">
    <property type="component" value="Unassembled WGS sequence"/>
</dbReference>
<dbReference type="InterPro" id="IPR051396">
    <property type="entry name" value="Bact_Antivir_Def_Nuclease"/>
</dbReference>
<dbReference type="EMBL" id="FPIP01000002">
    <property type="protein sequence ID" value="SFW20832.1"/>
    <property type="molecule type" value="Genomic_DNA"/>
</dbReference>
<evidence type="ECO:0000259" key="1">
    <source>
        <dbReference type="Pfam" id="PF13175"/>
    </source>
</evidence>
<dbReference type="PANTHER" id="PTHR43581">
    <property type="entry name" value="ATP/GTP PHOSPHATASE"/>
    <property type="match status" value="1"/>
</dbReference>
<sequence>MASILIQNFGPIKKCKLNISDTNFMVITGRQASGKSTVVKSIYFFKAVKEVLMESLRKYSISGDELFKNAYYTNFSGYFRTNLRTRFMELFGTSQNMEKSMKVRYDYSEDVYIELGVKNRKFDNTGKKIYNYLEVTFGSPIFTFLNQIKMPLTSDDIKKFYDEFEDLIDDHYTPYFVPAGRCLMSLLTSQLNYFMISMDDHQKKLMDYCTRKFIEIISKLKDMFSSGMDFIASDNMFGKKNAEFKKVLKLMNQKTKEILKGEYRIINGEERLYLKEDNEKYVKINYTSSGQQEILWIVNLLYYIVSSKTKAFIIIEEPESHLYPDAQKVIMELIAIAANNGCQIVTTTHSPYVLGTLNNLKFAAYLANNSCIKDEVYNIIPEAICLDSLEAYYVQNGGIELCLEDMDGELIDNTLIDGASQLINDNLDSLFELYGRLFESEE</sequence>
<gene>
    <name evidence="2" type="ORF">SAMN02910280_1062</name>
</gene>
<reference evidence="2 3" key="1">
    <citation type="submission" date="2016-11" db="EMBL/GenBank/DDBJ databases">
        <authorList>
            <person name="Jaros S."/>
            <person name="Januszkiewicz K."/>
            <person name="Wedrychowicz H."/>
        </authorList>
    </citation>
    <scope>NUCLEOTIDE SEQUENCE [LARGE SCALE GENOMIC DNA]</scope>
    <source>
        <strain evidence="2 3">YL228</strain>
    </source>
</reference>
<dbReference type="SUPFAM" id="SSF52540">
    <property type="entry name" value="P-loop containing nucleoside triphosphate hydrolases"/>
    <property type="match status" value="1"/>
</dbReference>
<evidence type="ECO:0000313" key="2">
    <source>
        <dbReference type="EMBL" id="SFW20832.1"/>
    </source>
</evidence>
<dbReference type="Pfam" id="PF13175">
    <property type="entry name" value="AAA_15"/>
    <property type="match status" value="1"/>
</dbReference>
<protein>
    <submittedName>
        <fullName evidence="2">AAA domain-containing protein, putative AbiEii toxin, Type IV TA system</fullName>
    </submittedName>
</protein>
<dbReference type="InterPro" id="IPR041685">
    <property type="entry name" value="AAA_GajA/Old/RecF-like"/>
</dbReference>
<proteinExistence type="predicted"/>
<evidence type="ECO:0000313" key="3">
    <source>
        <dbReference type="Proteomes" id="UP000183461"/>
    </source>
</evidence>
<dbReference type="InterPro" id="IPR027417">
    <property type="entry name" value="P-loop_NTPase"/>
</dbReference>
<dbReference type="AlphaFoldDB" id="A0A1K1MCI2"/>
<organism evidence="2 3">
    <name type="scientific">Ruminococcus flavefaciens</name>
    <dbReference type="NCBI Taxonomy" id="1265"/>
    <lineage>
        <taxon>Bacteria</taxon>
        <taxon>Bacillati</taxon>
        <taxon>Bacillota</taxon>
        <taxon>Clostridia</taxon>
        <taxon>Eubacteriales</taxon>
        <taxon>Oscillospiraceae</taxon>
        <taxon>Ruminococcus</taxon>
    </lineage>
</organism>
<dbReference type="PANTHER" id="PTHR43581:SF4">
    <property type="entry name" value="ATP_GTP PHOSPHATASE"/>
    <property type="match status" value="1"/>
</dbReference>
<accession>A0A1K1MCI2</accession>
<feature type="domain" description="Endonuclease GajA/Old nuclease/RecF-like AAA" evidence="1">
    <location>
        <begin position="3"/>
        <end position="353"/>
    </location>
</feature>
<dbReference type="Gene3D" id="3.40.50.300">
    <property type="entry name" value="P-loop containing nucleotide triphosphate hydrolases"/>
    <property type="match status" value="1"/>
</dbReference>